<feature type="compositionally biased region" description="Low complexity" evidence="1">
    <location>
        <begin position="86"/>
        <end position="100"/>
    </location>
</feature>
<dbReference type="OrthoDB" id="5545479at2759"/>
<gene>
    <name evidence="2" type="ORF">BDQ12DRAFT_290731</name>
</gene>
<dbReference type="EMBL" id="ML213592">
    <property type="protein sequence ID" value="TFK42737.1"/>
    <property type="molecule type" value="Genomic_DNA"/>
</dbReference>
<feature type="compositionally biased region" description="Low complexity" evidence="1">
    <location>
        <begin position="110"/>
        <end position="122"/>
    </location>
</feature>
<reference evidence="2 3" key="1">
    <citation type="journal article" date="2019" name="Nat. Ecol. Evol.">
        <title>Megaphylogeny resolves global patterns of mushroom evolution.</title>
        <authorList>
            <person name="Varga T."/>
            <person name="Krizsan K."/>
            <person name="Foldi C."/>
            <person name="Dima B."/>
            <person name="Sanchez-Garcia M."/>
            <person name="Sanchez-Ramirez S."/>
            <person name="Szollosi G.J."/>
            <person name="Szarkandi J.G."/>
            <person name="Papp V."/>
            <person name="Albert L."/>
            <person name="Andreopoulos W."/>
            <person name="Angelini C."/>
            <person name="Antonin V."/>
            <person name="Barry K.W."/>
            <person name="Bougher N.L."/>
            <person name="Buchanan P."/>
            <person name="Buyck B."/>
            <person name="Bense V."/>
            <person name="Catcheside P."/>
            <person name="Chovatia M."/>
            <person name="Cooper J."/>
            <person name="Damon W."/>
            <person name="Desjardin D."/>
            <person name="Finy P."/>
            <person name="Geml J."/>
            <person name="Haridas S."/>
            <person name="Hughes K."/>
            <person name="Justo A."/>
            <person name="Karasinski D."/>
            <person name="Kautmanova I."/>
            <person name="Kiss B."/>
            <person name="Kocsube S."/>
            <person name="Kotiranta H."/>
            <person name="LaButti K.M."/>
            <person name="Lechner B.E."/>
            <person name="Liimatainen K."/>
            <person name="Lipzen A."/>
            <person name="Lukacs Z."/>
            <person name="Mihaltcheva S."/>
            <person name="Morgado L.N."/>
            <person name="Niskanen T."/>
            <person name="Noordeloos M.E."/>
            <person name="Ohm R.A."/>
            <person name="Ortiz-Santana B."/>
            <person name="Ovrebo C."/>
            <person name="Racz N."/>
            <person name="Riley R."/>
            <person name="Savchenko A."/>
            <person name="Shiryaev A."/>
            <person name="Soop K."/>
            <person name="Spirin V."/>
            <person name="Szebenyi C."/>
            <person name="Tomsovsky M."/>
            <person name="Tulloss R.E."/>
            <person name="Uehling J."/>
            <person name="Grigoriev I.V."/>
            <person name="Vagvolgyi C."/>
            <person name="Papp T."/>
            <person name="Martin F.M."/>
            <person name="Miettinen O."/>
            <person name="Hibbett D.S."/>
            <person name="Nagy L.G."/>
        </authorList>
    </citation>
    <scope>NUCLEOTIDE SEQUENCE [LARGE SCALE GENOMIC DNA]</scope>
    <source>
        <strain evidence="2 3">CBS 166.37</strain>
    </source>
</reference>
<evidence type="ECO:0000313" key="3">
    <source>
        <dbReference type="Proteomes" id="UP000308652"/>
    </source>
</evidence>
<organism evidence="2 3">
    <name type="scientific">Crucibulum laeve</name>
    <dbReference type="NCBI Taxonomy" id="68775"/>
    <lineage>
        <taxon>Eukaryota</taxon>
        <taxon>Fungi</taxon>
        <taxon>Dikarya</taxon>
        <taxon>Basidiomycota</taxon>
        <taxon>Agaricomycotina</taxon>
        <taxon>Agaricomycetes</taxon>
        <taxon>Agaricomycetidae</taxon>
        <taxon>Agaricales</taxon>
        <taxon>Agaricineae</taxon>
        <taxon>Nidulariaceae</taxon>
        <taxon>Crucibulum</taxon>
    </lineage>
</organism>
<dbReference type="STRING" id="68775.A0A5C3MCU4"/>
<protein>
    <recommendedName>
        <fullName evidence="4">Zinc-ribbon 15 domain-containing protein</fullName>
    </recommendedName>
</protein>
<accession>A0A5C3MCU4</accession>
<name>A0A5C3MCU4_9AGAR</name>
<proteinExistence type="predicted"/>
<keyword evidence="3" id="KW-1185">Reference proteome</keyword>
<evidence type="ECO:0008006" key="4">
    <source>
        <dbReference type="Google" id="ProtNLM"/>
    </source>
</evidence>
<sequence>MDFFCLPIICGCQTQIAPEGDQNPRICPRCHNAAVVSAKSREWFEFCFVPMVPMSSKQIWTCAICNWNVPLQSGWEPQQAGGGQLAAGYYPPGGWQQPGYQPGPQPVFQPGPQQQGYHPGPQSNYQQSPAAHY</sequence>
<evidence type="ECO:0000256" key="1">
    <source>
        <dbReference type="SAM" id="MobiDB-lite"/>
    </source>
</evidence>
<dbReference type="Proteomes" id="UP000308652">
    <property type="component" value="Unassembled WGS sequence"/>
</dbReference>
<evidence type="ECO:0000313" key="2">
    <source>
        <dbReference type="EMBL" id="TFK42737.1"/>
    </source>
</evidence>
<dbReference type="AlphaFoldDB" id="A0A5C3MCU4"/>
<feature type="region of interest" description="Disordered" evidence="1">
    <location>
        <begin position="78"/>
        <end position="133"/>
    </location>
</feature>
<dbReference type="PANTHER" id="PTHR28139">
    <property type="entry name" value="UPF0768 PROTEIN YBL029C-A"/>
    <property type="match status" value="1"/>
</dbReference>
<dbReference type="PANTHER" id="PTHR28139:SF1">
    <property type="entry name" value="UPF0768 PROTEIN YBL029C-A"/>
    <property type="match status" value="1"/>
</dbReference>
<feature type="compositionally biased region" description="Polar residues" evidence="1">
    <location>
        <begin position="123"/>
        <end position="133"/>
    </location>
</feature>